<reference evidence="2" key="1">
    <citation type="submission" date="2022-04" db="EMBL/GenBank/DDBJ databases">
        <title>Carnegiea gigantea Genome sequencing and assembly v2.</title>
        <authorList>
            <person name="Copetti D."/>
            <person name="Sanderson M.J."/>
            <person name="Burquez A."/>
            <person name="Wojciechowski M.F."/>
        </authorList>
    </citation>
    <scope>NUCLEOTIDE SEQUENCE</scope>
    <source>
        <strain evidence="2">SGP5-SGP5p</strain>
        <tissue evidence="2">Aerial part</tissue>
    </source>
</reference>
<dbReference type="OrthoDB" id="785793at2759"/>
<dbReference type="EMBL" id="JAKOGI010000929">
    <property type="protein sequence ID" value="KAJ8429145.1"/>
    <property type="molecule type" value="Genomic_DNA"/>
</dbReference>
<gene>
    <name evidence="2" type="ORF">Cgig2_010011</name>
</gene>
<keyword evidence="3" id="KW-1185">Reference proteome</keyword>
<sequence>MERKSEKFRTTIVYRAHFPIAKAQLVPPPEARLARWLALSLGVSANALPTGDCLFVDPLHGGKTMLKIWNLNKFSGVLGIFNCQEGGWSQENRRNKCFSEYSKLMKCMTRPKDVERRHGHKPFPIKGGPLFAMYLCKENKLVHSKLTDTIEISLEYELITVSPMTFLSLGISQVCSYGVGEHAQLQRGN</sequence>
<proteinExistence type="predicted"/>
<accession>A0A9Q1JQP1</accession>
<comment type="caution">
    <text evidence="2">The sequence shown here is derived from an EMBL/GenBank/DDBJ whole genome shotgun (WGS) entry which is preliminary data.</text>
</comment>
<dbReference type="GO" id="GO:0047274">
    <property type="term" value="F:galactinol-sucrose galactosyltransferase activity"/>
    <property type="evidence" value="ECO:0007669"/>
    <property type="project" value="TreeGrafter"/>
</dbReference>
<keyword evidence="1" id="KW-0119">Carbohydrate metabolism</keyword>
<name>A0A9Q1JQP1_9CARY</name>
<evidence type="ECO:0000256" key="1">
    <source>
        <dbReference type="ARBA" id="ARBA00023277"/>
    </source>
</evidence>
<dbReference type="Proteomes" id="UP001153076">
    <property type="component" value="Unassembled WGS sequence"/>
</dbReference>
<protein>
    <submittedName>
        <fullName evidence="2">Uncharacterized protein</fullName>
    </submittedName>
</protein>
<dbReference type="Pfam" id="PF05691">
    <property type="entry name" value="Raffinose_syn"/>
    <property type="match status" value="1"/>
</dbReference>
<dbReference type="PANTHER" id="PTHR31268">
    <property type="match status" value="1"/>
</dbReference>
<dbReference type="InterPro" id="IPR008811">
    <property type="entry name" value="Glycosyl_hydrolases_36"/>
</dbReference>
<organism evidence="2 3">
    <name type="scientific">Carnegiea gigantea</name>
    <dbReference type="NCBI Taxonomy" id="171969"/>
    <lineage>
        <taxon>Eukaryota</taxon>
        <taxon>Viridiplantae</taxon>
        <taxon>Streptophyta</taxon>
        <taxon>Embryophyta</taxon>
        <taxon>Tracheophyta</taxon>
        <taxon>Spermatophyta</taxon>
        <taxon>Magnoliopsida</taxon>
        <taxon>eudicotyledons</taxon>
        <taxon>Gunneridae</taxon>
        <taxon>Pentapetalae</taxon>
        <taxon>Caryophyllales</taxon>
        <taxon>Cactineae</taxon>
        <taxon>Cactaceae</taxon>
        <taxon>Cactoideae</taxon>
        <taxon>Echinocereeae</taxon>
        <taxon>Carnegiea</taxon>
    </lineage>
</organism>
<evidence type="ECO:0000313" key="3">
    <source>
        <dbReference type="Proteomes" id="UP001153076"/>
    </source>
</evidence>
<dbReference type="AlphaFoldDB" id="A0A9Q1JQP1"/>
<evidence type="ECO:0000313" key="2">
    <source>
        <dbReference type="EMBL" id="KAJ8429145.1"/>
    </source>
</evidence>
<dbReference type="PANTHER" id="PTHR31268:SF14">
    <property type="entry name" value="GALACTINOL--SUCROSE GALACTOSYLTRANSFERASE 5-RELATED"/>
    <property type="match status" value="1"/>
</dbReference>